<dbReference type="EMBL" id="JAAAMG010000002">
    <property type="protein sequence ID" value="NDW03434.1"/>
    <property type="molecule type" value="Genomic_DNA"/>
</dbReference>
<proteinExistence type="inferred from homology"/>
<dbReference type="InterPro" id="IPR043137">
    <property type="entry name" value="GGT_ssub_C"/>
</dbReference>
<dbReference type="Gene3D" id="3.60.20.40">
    <property type="match status" value="1"/>
</dbReference>
<dbReference type="InterPro" id="IPR029055">
    <property type="entry name" value="Ntn_hydrolases_N"/>
</dbReference>
<dbReference type="AlphaFoldDB" id="A0A6N9SWN6"/>
<reference evidence="6 7" key="1">
    <citation type="submission" date="2020-01" db="EMBL/GenBank/DDBJ databases">
        <title>Jiella pacifica sp. nov.</title>
        <authorList>
            <person name="Xue Z."/>
            <person name="Zhu S."/>
            <person name="Chen J."/>
            <person name="Yang J."/>
        </authorList>
    </citation>
    <scope>NUCLEOTIDE SEQUENCE [LARGE SCALE GENOMIC DNA]</scope>
    <source>
        <strain evidence="6 7">40Bstr34</strain>
    </source>
</reference>
<keyword evidence="4" id="KW-0865">Zymogen</keyword>
<feature type="region of interest" description="Disordered" evidence="5">
    <location>
        <begin position="504"/>
        <end position="524"/>
    </location>
</feature>
<evidence type="ECO:0000256" key="1">
    <source>
        <dbReference type="ARBA" id="ARBA00009381"/>
    </source>
</evidence>
<dbReference type="InterPro" id="IPR051792">
    <property type="entry name" value="GGT_bact"/>
</dbReference>
<evidence type="ECO:0000313" key="6">
    <source>
        <dbReference type="EMBL" id="NDW03434.1"/>
    </source>
</evidence>
<evidence type="ECO:0000256" key="3">
    <source>
        <dbReference type="ARBA" id="ARBA00022801"/>
    </source>
</evidence>
<dbReference type="RefSeq" id="WP_163461071.1">
    <property type="nucleotide sequence ID" value="NZ_JAAAMG010000002.1"/>
</dbReference>
<gene>
    <name evidence="6" type="ORF">GTK09_03245</name>
</gene>
<feature type="compositionally biased region" description="Polar residues" evidence="5">
    <location>
        <begin position="504"/>
        <end position="513"/>
    </location>
</feature>
<name>A0A6N9SWN6_9HYPH</name>
<comment type="caution">
    <text evidence="6">The sequence shown here is derived from an EMBL/GenBank/DDBJ whole genome shotgun (WGS) entry which is preliminary data.</text>
</comment>
<protein>
    <submittedName>
        <fullName evidence="6">Gamma-glutamyltransferase</fullName>
    </submittedName>
</protein>
<dbReference type="PANTHER" id="PTHR43199:SF1">
    <property type="entry name" value="GLUTATHIONE HYDROLASE PROENZYME"/>
    <property type="match status" value="1"/>
</dbReference>
<accession>A0A6N9SWN6</accession>
<dbReference type="SUPFAM" id="SSF56235">
    <property type="entry name" value="N-terminal nucleophile aminohydrolases (Ntn hydrolases)"/>
    <property type="match status" value="1"/>
</dbReference>
<organism evidence="6 7">
    <name type="scientific">Jiella pacifica</name>
    <dbReference type="NCBI Taxonomy" id="2696469"/>
    <lineage>
        <taxon>Bacteria</taxon>
        <taxon>Pseudomonadati</taxon>
        <taxon>Pseudomonadota</taxon>
        <taxon>Alphaproteobacteria</taxon>
        <taxon>Hyphomicrobiales</taxon>
        <taxon>Aurantimonadaceae</taxon>
        <taxon>Jiella</taxon>
    </lineage>
</organism>
<dbReference type="Pfam" id="PF01019">
    <property type="entry name" value="G_glu_transpept"/>
    <property type="match status" value="2"/>
</dbReference>
<comment type="similarity">
    <text evidence="1">Belongs to the gamma-glutamyltransferase family.</text>
</comment>
<dbReference type="PANTHER" id="PTHR43199">
    <property type="entry name" value="GLUTATHIONE HYDROLASE"/>
    <property type="match status" value="1"/>
</dbReference>
<evidence type="ECO:0000256" key="2">
    <source>
        <dbReference type="ARBA" id="ARBA00022679"/>
    </source>
</evidence>
<keyword evidence="7" id="KW-1185">Reference proteome</keyword>
<dbReference type="PRINTS" id="PR01210">
    <property type="entry name" value="GGTRANSPTASE"/>
</dbReference>
<sequence>MSNFSKARTVRKPATISKHGIVAAQHRRAAEIGAEVLAAGGDALDAATAVSFAIGALEPWMSGPAGGGAMMVWRAGEARPYAVSYGMRAPRGLDPRDFPLSGEGVAGDLFPWKRVVGDRNLEGATAVAVPGVVDGIGIAHGRWGRMPWGDLVRPAAALAREGLSVDWYAGLIIASAARALARDPDAAALFLEDGIFPPVGAWTALTEIRLPFARMADTLEAIAANGPREMHDGDVARALAADVAAKGGSLRYEDLAGYRATIEEPLSFGAFEGRFHVTPTLTAGPTFADTFSRLEAGLEALGPEPSEGERLAAMATALSGAYADRLTRMGDHESPAAPGSTTHFSIVDRDGNMVAMTQTLLSAFGSKVVSPSTGLLLNNGIMWFDPEQGRPNSLQPGKRCLMNVCPVIGEIGDRRFAVGASGGRKILPAVAQLSHRLLALGEDIETAFHGPRIDVSGGTTIIADEALPGEVLQHLAASFQVRTAERLPFPYAFACPAGVMREGSVNSGASEPSSPWGDAVAATA</sequence>
<evidence type="ECO:0000256" key="5">
    <source>
        <dbReference type="SAM" id="MobiDB-lite"/>
    </source>
</evidence>
<evidence type="ECO:0000256" key="4">
    <source>
        <dbReference type="ARBA" id="ARBA00023145"/>
    </source>
</evidence>
<keyword evidence="2 6" id="KW-0808">Transferase</keyword>
<dbReference type="Proteomes" id="UP000469011">
    <property type="component" value="Unassembled WGS sequence"/>
</dbReference>
<dbReference type="GO" id="GO:0016740">
    <property type="term" value="F:transferase activity"/>
    <property type="evidence" value="ECO:0007669"/>
    <property type="project" value="UniProtKB-KW"/>
</dbReference>
<evidence type="ECO:0000313" key="7">
    <source>
        <dbReference type="Proteomes" id="UP000469011"/>
    </source>
</evidence>
<dbReference type="GO" id="GO:0016787">
    <property type="term" value="F:hydrolase activity"/>
    <property type="evidence" value="ECO:0007669"/>
    <property type="project" value="UniProtKB-KW"/>
</dbReference>
<keyword evidence="3" id="KW-0378">Hydrolase</keyword>